<gene>
    <name evidence="1" type="ORF">VVAX_01299</name>
</gene>
<reference evidence="1" key="1">
    <citation type="submission" date="2019-12" db="EMBL/GenBank/DDBJ databases">
        <authorList>
            <person name="Cremers G."/>
        </authorList>
    </citation>
    <scope>NUCLEOTIDE SEQUENCE</scope>
    <source>
        <strain evidence="1">Vvax</strain>
    </source>
</reference>
<accession>A0A679IQJ3</accession>
<dbReference type="RefSeq" id="WP_339088997.1">
    <property type="nucleotide sequence ID" value="NZ_LR743507.1"/>
</dbReference>
<dbReference type="InterPro" id="IPR014985">
    <property type="entry name" value="WbqC"/>
</dbReference>
<name>A0A679IQJ3_VARPD</name>
<dbReference type="EMBL" id="LR743507">
    <property type="protein sequence ID" value="CAA2101537.1"/>
    <property type="molecule type" value="Genomic_DNA"/>
</dbReference>
<sequence>MKKVAILQSNYIPWKGYFDLIGAVDEFILYDDMQYTRRDWRNRNQIKTPQGVQWLTVPVRVKGKYEQKIRDTEIDGSDWAVAHWKALVQNYARAPHFAEIAAWLEPLYLSGSYPLLSDLNRRFIQAICAYLHIDTVISDSRDYVLIDGKTERLADLCAQAGGTEYVSGPSARDYVDESVFERSGIKLTWFDYAGYPEYPQLWGDFAHGVTVLDLLFNCGRDAGRFMRYAGS</sequence>
<evidence type="ECO:0008006" key="2">
    <source>
        <dbReference type="Google" id="ProtNLM"/>
    </source>
</evidence>
<protein>
    <recommendedName>
        <fullName evidence="2">WbqC-like family protein</fullName>
    </recommendedName>
</protein>
<proteinExistence type="predicted"/>
<evidence type="ECO:0000313" key="1">
    <source>
        <dbReference type="EMBL" id="CAA2101537.1"/>
    </source>
</evidence>
<dbReference type="AlphaFoldDB" id="A0A679IQJ3"/>
<dbReference type="Pfam" id="PF08889">
    <property type="entry name" value="WbqC"/>
    <property type="match status" value="1"/>
</dbReference>
<organism evidence="1">
    <name type="scientific">Variovorax paradoxus</name>
    <dbReference type="NCBI Taxonomy" id="34073"/>
    <lineage>
        <taxon>Bacteria</taxon>
        <taxon>Pseudomonadati</taxon>
        <taxon>Pseudomonadota</taxon>
        <taxon>Betaproteobacteria</taxon>
        <taxon>Burkholderiales</taxon>
        <taxon>Comamonadaceae</taxon>
        <taxon>Variovorax</taxon>
    </lineage>
</organism>